<organism evidence="1 2">
    <name type="scientific">Delitschia confertaspora ATCC 74209</name>
    <dbReference type="NCBI Taxonomy" id="1513339"/>
    <lineage>
        <taxon>Eukaryota</taxon>
        <taxon>Fungi</taxon>
        <taxon>Dikarya</taxon>
        <taxon>Ascomycota</taxon>
        <taxon>Pezizomycotina</taxon>
        <taxon>Dothideomycetes</taxon>
        <taxon>Pleosporomycetidae</taxon>
        <taxon>Pleosporales</taxon>
        <taxon>Delitschiaceae</taxon>
        <taxon>Delitschia</taxon>
    </lineage>
</organism>
<accession>A0A9P4MRA9</accession>
<protein>
    <submittedName>
        <fullName evidence="1">Uncharacterized protein</fullName>
    </submittedName>
</protein>
<reference evidence="1" key="1">
    <citation type="journal article" date="2020" name="Stud. Mycol.">
        <title>101 Dothideomycetes genomes: a test case for predicting lifestyles and emergence of pathogens.</title>
        <authorList>
            <person name="Haridas S."/>
            <person name="Albert R."/>
            <person name="Binder M."/>
            <person name="Bloem J."/>
            <person name="Labutti K."/>
            <person name="Salamov A."/>
            <person name="Andreopoulos B."/>
            <person name="Baker S."/>
            <person name="Barry K."/>
            <person name="Bills G."/>
            <person name="Bluhm B."/>
            <person name="Cannon C."/>
            <person name="Castanera R."/>
            <person name="Culley D."/>
            <person name="Daum C."/>
            <person name="Ezra D."/>
            <person name="Gonzalez J."/>
            <person name="Henrissat B."/>
            <person name="Kuo A."/>
            <person name="Liang C."/>
            <person name="Lipzen A."/>
            <person name="Lutzoni F."/>
            <person name="Magnuson J."/>
            <person name="Mondo S."/>
            <person name="Nolan M."/>
            <person name="Ohm R."/>
            <person name="Pangilinan J."/>
            <person name="Park H.-J."/>
            <person name="Ramirez L."/>
            <person name="Alfaro M."/>
            <person name="Sun H."/>
            <person name="Tritt A."/>
            <person name="Yoshinaga Y."/>
            <person name="Zwiers L.-H."/>
            <person name="Turgeon B."/>
            <person name="Goodwin S."/>
            <person name="Spatafora J."/>
            <person name="Crous P."/>
            <person name="Grigoriev I."/>
        </authorList>
    </citation>
    <scope>NUCLEOTIDE SEQUENCE</scope>
    <source>
        <strain evidence="1">ATCC 74209</strain>
    </source>
</reference>
<name>A0A9P4MRA9_9PLEO</name>
<gene>
    <name evidence="1" type="ORF">GQ43DRAFT_470585</name>
</gene>
<evidence type="ECO:0000313" key="2">
    <source>
        <dbReference type="Proteomes" id="UP000799536"/>
    </source>
</evidence>
<dbReference type="AlphaFoldDB" id="A0A9P4MRA9"/>
<keyword evidence="2" id="KW-1185">Reference proteome</keyword>
<sequence length="135" mass="15236">MPKNRETLQPIRCMFNKAARTRKAMLPYTMNKEITKENLETSLRCSMKSVSRSSLPKKTLTFLWCRLLGPAMVEGAKRLEAQRIAVDAALGMMKLVLTGEPADAPERGVRSVYTYAIMNVAKSKSSSRRYIMGLF</sequence>
<comment type="caution">
    <text evidence="1">The sequence shown here is derived from an EMBL/GenBank/DDBJ whole genome shotgun (WGS) entry which is preliminary data.</text>
</comment>
<evidence type="ECO:0000313" key="1">
    <source>
        <dbReference type="EMBL" id="KAF2202794.1"/>
    </source>
</evidence>
<proteinExistence type="predicted"/>
<dbReference type="Proteomes" id="UP000799536">
    <property type="component" value="Unassembled WGS sequence"/>
</dbReference>
<dbReference type="EMBL" id="ML993924">
    <property type="protein sequence ID" value="KAF2202794.1"/>
    <property type="molecule type" value="Genomic_DNA"/>
</dbReference>